<evidence type="ECO:0000313" key="2">
    <source>
        <dbReference type="EMBL" id="AQU80067.1"/>
    </source>
</evidence>
<dbReference type="SUPFAM" id="SSF82549">
    <property type="entry name" value="DAK1/DegV-like"/>
    <property type="match status" value="1"/>
</dbReference>
<dbReference type="PANTHER" id="PTHR33434:SF2">
    <property type="entry name" value="FATTY ACID-BINDING PROTEIN TM_1468"/>
    <property type="match status" value="1"/>
</dbReference>
<dbReference type="NCBIfam" id="TIGR00762">
    <property type="entry name" value="DegV"/>
    <property type="match status" value="1"/>
</dbReference>
<sequence>MKTAVVTDSTSYLPKEKLEKLNIHMVSLEVTFGNESFKEAEMTEEEFYRKARDEFPKTSQPPLGEFVELYSKLSSHYEEIISIHLSSGISGTHAGSQQAAEMVDGVKVYSFDSELTCALQGFYVVKAAEMARDGADAQTILVELHEMKKTLRAYFMAEDLKHLQRGGRLSSAQALVGGMLQIKPILHFQNKVIVPFEKIRTRKKAMNRMVDLLKEASKNGQKLQATVIHANRLEDAQRWQEYLETECPQVDFEISCFGPVIGTHLGEGAMGLGWVEK</sequence>
<dbReference type="Gene3D" id="3.30.1180.10">
    <property type="match status" value="1"/>
</dbReference>
<dbReference type="Proteomes" id="UP000189661">
    <property type="component" value="Chromosome"/>
</dbReference>
<dbReference type="PANTHER" id="PTHR33434">
    <property type="entry name" value="DEGV DOMAIN-CONTAINING PROTEIN DR_1986-RELATED"/>
    <property type="match status" value="1"/>
</dbReference>
<dbReference type="InterPro" id="IPR043168">
    <property type="entry name" value="DegV_C"/>
</dbReference>
<evidence type="ECO:0000256" key="1">
    <source>
        <dbReference type="ARBA" id="ARBA00023121"/>
    </source>
</evidence>
<gene>
    <name evidence="2" type="ORF">AJGP001_12610</name>
</gene>
<organism evidence="2 3">
    <name type="scientific">Planococcus faecalis</name>
    <dbReference type="NCBI Taxonomy" id="1598147"/>
    <lineage>
        <taxon>Bacteria</taxon>
        <taxon>Bacillati</taxon>
        <taxon>Bacillota</taxon>
        <taxon>Bacilli</taxon>
        <taxon>Bacillales</taxon>
        <taxon>Caryophanaceae</taxon>
        <taxon>Planococcus</taxon>
    </lineage>
</organism>
<dbReference type="EMBL" id="CP019401">
    <property type="protein sequence ID" value="AQU80067.1"/>
    <property type="molecule type" value="Genomic_DNA"/>
</dbReference>
<proteinExistence type="predicted"/>
<dbReference type="InterPro" id="IPR003797">
    <property type="entry name" value="DegV"/>
</dbReference>
<keyword evidence="1" id="KW-0446">Lipid-binding</keyword>
<reference evidence="2 3" key="1">
    <citation type="submission" date="2017-01" db="EMBL/GenBank/DDBJ databases">
        <title>Planococcus faecalis genome complete sequence.</title>
        <authorList>
            <person name="Lee P.C."/>
        </authorList>
    </citation>
    <scope>NUCLEOTIDE SEQUENCE [LARGE SCALE GENOMIC DNA]</scope>
    <source>
        <strain evidence="2 3">AJ003</strain>
    </source>
</reference>
<protein>
    <submittedName>
        <fullName evidence="2">Fatty acid-binding protein DegV</fullName>
    </submittedName>
</protein>
<dbReference type="PROSITE" id="PS51482">
    <property type="entry name" value="DEGV"/>
    <property type="match status" value="1"/>
</dbReference>
<dbReference type="RefSeq" id="WP_078080609.1">
    <property type="nucleotide sequence ID" value="NZ_CP019401.1"/>
</dbReference>
<accession>A0ABM6IU04</accession>
<name>A0ABM6IU04_9BACL</name>
<dbReference type="Gene3D" id="3.40.50.10170">
    <property type="match status" value="1"/>
</dbReference>
<keyword evidence="3" id="KW-1185">Reference proteome</keyword>
<evidence type="ECO:0000313" key="3">
    <source>
        <dbReference type="Proteomes" id="UP000189661"/>
    </source>
</evidence>
<dbReference type="Pfam" id="PF02645">
    <property type="entry name" value="DegV"/>
    <property type="match status" value="1"/>
</dbReference>
<dbReference type="InterPro" id="IPR050270">
    <property type="entry name" value="DegV_domain_contain"/>
</dbReference>